<accession>A0A9E2NY61</accession>
<reference evidence="2" key="2">
    <citation type="submission" date="2021-04" db="EMBL/GenBank/DDBJ databases">
        <authorList>
            <person name="Gilroy R."/>
        </authorList>
    </citation>
    <scope>NUCLEOTIDE SEQUENCE</scope>
    <source>
        <strain evidence="2">Gambia15-2214</strain>
    </source>
</reference>
<evidence type="ECO:0000256" key="1">
    <source>
        <dbReference type="SAM" id="SignalP"/>
    </source>
</evidence>
<evidence type="ECO:0008006" key="4">
    <source>
        <dbReference type="Google" id="ProtNLM"/>
    </source>
</evidence>
<gene>
    <name evidence="2" type="ORF">IAA16_02290</name>
</gene>
<evidence type="ECO:0000313" key="2">
    <source>
        <dbReference type="EMBL" id="MBU3849376.1"/>
    </source>
</evidence>
<dbReference type="AlphaFoldDB" id="A0A9E2NY61"/>
<organism evidence="2 3">
    <name type="scientific">Candidatus Treponema excrementipullorum</name>
    <dbReference type="NCBI Taxonomy" id="2838768"/>
    <lineage>
        <taxon>Bacteria</taxon>
        <taxon>Pseudomonadati</taxon>
        <taxon>Spirochaetota</taxon>
        <taxon>Spirochaetia</taxon>
        <taxon>Spirochaetales</taxon>
        <taxon>Treponemataceae</taxon>
        <taxon>Treponema</taxon>
    </lineage>
</organism>
<proteinExistence type="predicted"/>
<protein>
    <recommendedName>
        <fullName evidence="4">DUF5723 domain-containing protein</fullName>
    </recommendedName>
</protein>
<dbReference type="Proteomes" id="UP000823914">
    <property type="component" value="Unassembled WGS sequence"/>
</dbReference>
<keyword evidence="1" id="KW-0732">Signal</keyword>
<reference evidence="2" key="1">
    <citation type="journal article" date="2021" name="PeerJ">
        <title>Extensive microbial diversity within the chicken gut microbiome revealed by metagenomics and culture.</title>
        <authorList>
            <person name="Gilroy R."/>
            <person name="Ravi A."/>
            <person name="Getino M."/>
            <person name="Pursley I."/>
            <person name="Horton D.L."/>
            <person name="Alikhan N.F."/>
            <person name="Baker D."/>
            <person name="Gharbi K."/>
            <person name="Hall N."/>
            <person name="Watson M."/>
            <person name="Adriaenssens E.M."/>
            <person name="Foster-Nyarko E."/>
            <person name="Jarju S."/>
            <person name="Secka A."/>
            <person name="Antonio M."/>
            <person name="Oren A."/>
            <person name="Chaudhuri R.R."/>
            <person name="La Ragione R."/>
            <person name="Hildebrand F."/>
            <person name="Pallen M.J."/>
        </authorList>
    </citation>
    <scope>NUCLEOTIDE SEQUENCE</scope>
    <source>
        <strain evidence="2">Gambia15-2214</strain>
    </source>
</reference>
<name>A0A9E2NY61_9SPIR</name>
<dbReference type="EMBL" id="JAHLFV010000052">
    <property type="protein sequence ID" value="MBU3849376.1"/>
    <property type="molecule type" value="Genomic_DNA"/>
</dbReference>
<sequence length="391" mass="41957">MKKISLVLLAVFCVVLSPLAAASIAVPDIELPVVVDVRSGGMGGQHLADETSPFVLLHNPSLLPLSGKQVLLPSFAMDLGGPAGIIPIFQKYLDGTLMSEENQDMLTSVLTPLLEDTNGIYIDADIMLPVLGSRVNNGWGWGLYNDVFVRGTIPSLSIANVKAGGDLMLAFGFGFPLIETDNHFLSIGFNTKVLGRMEVVYDGDVSSLTKTDFSQLPTYLYGIAGADVGLTYNLLDILTVSLAWKDFYYGVGKNMGPLTSMSFSANKGISHNWSYGDLDAGIAVHVPTGFLKFIFSKVTVFADYKNIISGLPFASNAFAEHPLLNLSVGTEVVLFNFWGLRVGMQGPYFAAGTSFDLGPFHLGGSVYGLEKGLDPGESPQLHGALEIAFYY</sequence>
<feature type="signal peptide" evidence="1">
    <location>
        <begin position="1"/>
        <end position="20"/>
    </location>
</feature>
<feature type="chain" id="PRO_5039502910" description="DUF5723 domain-containing protein" evidence="1">
    <location>
        <begin position="21"/>
        <end position="391"/>
    </location>
</feature>
<comment type="caution">
    <text evidence="2">The sequence shown here is derived from an EMBL/GenBank/DDBJ whole genome shotgun (WGS) entry which is preliminary data.</text>
</comment>
<evidence type="ECO:0000313" key="3">
    <source>
        <dbReference type="Proteomes" id="UP000823914"/>
    </source>
</evidence>